<dbReference type="PANTHER" id="PTHR33055">
    <property type="entry name" value="TRANSPOSASE FOR INSERTION SEQUENCE ELEMENT IS1111A"/>
    <property type="match status" value="1"/>
</dbReference>
<feature type="domain" description="Transposase IS116/IS110/IS902 C-terminal" evidence="2">
    <location>
        <begin position="219"/>
        <end position="302"/>
    </location>
</feature>
<organism evidence="3 4">
    <name type="scientific">Gimesia aquarii</name>
    <dbReference type="NCBI Taxonomy" id="2527964"/>
    <lineage>
        <taxon>Bacteria</taxon>
        <taxon>Pseudomonadati</taxon>
        <taxon>Planctomycetota</taxon>
        <taxon>Planctomycetia</taxon>
        <taxon>Planctomycetales</taxon>
        <taxon>Planctomycetaceae</taxon>
        <taxon>Gimesia</taxon>
    </lineage>
</organism>
<dbReference type="Pfam" id="PF01548">
    <property type="entry name" value="DEDD_Tnp_IS110"/>
    <property type="match status" value="1"/>
</dbReference>
<dbReference type="NCBIfam" id="NF033542">
    <property type="entry name" value="transpos_IS110"/>
    <property type="match status" value="1"/>
</dbReference>
<dbReference type="GO" id="GO:0006313">
    <property type="term" value="P:DNA transposition"/>
    <property type="evidence" value="ECO:0007669"/>
    <property type="project" value="InterPro"/>
</dbReference>
<dbReference type="InterPro" id="IPR003346">
    <property type="entry name" value="Transposase_20"/>
</dbReference>
<dbReference type="AlphaFoldDB" id="A0A517X1A5"/>
<dbReference type="OrthoDB" id="273556at2"/>
<evidence type="ECO:0000313" key="4">
    <source>
        <dbReference type="Proteomes" id="UP000318384"/>
    </source>
</evidence>
<dbReference type="GO" id="GO:0004803">
    <property type="term" value="F:transposase activity"/>
    <property type="evidence" value="ECO:0007669"/>
    <property type="project" value="InterPro"/>
</dbReference>
<dbReference type="GO" id="GO:0003677">
    <property type="term" value="F:DNA binding"/>
    <property type="evidence" value="ECO:0007669"/>
    <property type="project" value="InterPro"/>
</dbReference>
<dbReference type="Proteomes" id="UP000318384">
    <property type="component" value="Chromosome"/>
</dbReference>
<sequence length="349" mass="39864">MKILAIDLGKFKSVACRYITETGKSDFLIVQTHVFSFEQLLSKESPDLVVIETCSIAGWVHDLCCHHGVRCDVANPSNEAWKFKNIKRKTDRDDALKLAQLAALEQLPTVYVPTPEIRQRRALLKYRQSLITRWIAIQNHLRALFQQQGVLLDRGHRAWTETGLLAIEQHVKPLEQCGPDELWCGEVALELQAFKSICQQLQQVERKLDVFAKTDAKVKLLRTIPGVGRCTAEVVVAYLDDPQRFTNGRQVSAYAGLVPKQFQSGETDRRGRITRRGPSLLRKMLVEAGWILLRHNLWAQRLVKRLSRGQKTRRKQAIVALARKLLVRCWAMLRDGTPWCDFLPLPATT</sequence>
<gene>
    <name evidence="3" type="ORF">V202x_47050</name>
</gene>
<keyword evidence="4" id="KW-1185">Reference proteome</keyword>
<protein>
    <submittedName>
        <fullName evidence="3">Transposase IS116/IS110/IS902 family protein</fullName>
    </submittedName>
</protein>
<dbReference type="RefSeq" id="WP_145179102.1">
    <property type="nucleotide sequence ID" value="NZ_CP037422.1"/>
</dbReference>
<proteinExistence type="predicted"/>
<dbReference type="InterPro" id="IPR047650">
    <property type="entry name" value="Transpos_IS110"/>
</dbReference>
<evidence type="ECO:0000259" key="1">
    <source>
        <dbReference type="Pfam" id="PF01548"/>
    </source>
</evidence>
<evidence type="ECO:0000313" key="3">
    <source>
        <dbReference type="EMBL" id="QDU11286.1"/>
    </source>
</evidence>
<dbReference type="InterPro" id="IPR002525">
    <property type="entry name" value="Transp_IS110-like_N"/>
</dbReference>
<accession>A0A517X1A5</accession>
<name>A0A517X1A5_9PLAN</name>
<feature type="domain" description="Transposase IS110-like N-terminal" evidence="1">
    <location>
        <begin position="6"/>
        <end position="147"/>
    </location>
</feature>
<evidence type="ECO:0000259" key="2">
    <source>
        <dbReference type="Pfam" id="PF02371"/>
    </source>
</evidence>
<dbReference type="EMBL" id="CP037422">
    <property type="protein sequence ID" value="QDU11286.1"/>
    <property type="molecule type" value="Genomic_DNA"/>
</dbReference>
<dbReference type="PANTHER" id="PTHR33055:SF3">
    <property type="entry name" value="PUTATIVE TRANSPOSASE FOR IS117-RELATED"/>
    <property type="match status" value="1"/>
</dbReference>
<dbReference type="Pfam" id="PF02371">
    <property type="entry name" value="Transposase_20"/>
    <property type="match status" value="1"/>
</dbReference>
<reference evidence="3 4" key="1">
    <citation type="submission" date="2019-03" db="EMBL/GenBank/DDBJ databases">
        <title>Deep-cultivation of Planctomycetes and their phenomic and genomic characterization uncovers novel biology.</title>
        <authorList>
            <person name="Wiegand S."/>
            <person name="Jogler M."/>
            <person name="Boedeker C."/>
            <person name="Pinto D."/>
            <person name="Vollmers J."/>
            <person name="Rivas-Marin E."/>
            <person name="Kohn T."/>
            <person name="Peeters S.H."/>
            <person name="Heuer A."/>
            <person name="Rast P."/>
            <person name="Oberbeckmann S."/>
            <person name="Bunk B."/>
            <person name="Jeske O."/>
            <person name="Meyerdierks A."/>
            <person name="Storesund J.E."/>
            <person name="Kallscheuer N."/>
            <person name="Luecker S."/>
            <person name="Lage O.M."/>
            <person name="Pohl T."/>
            <person name="Merkel B.J."/>
            <person name="Hornburger P."/>
            <person name="Mueller R.-W."/>
            <person name="Bruemmer F."/>
            <person name="Labrenz M."/>
            <person name="Spormann A.M."/>
            <person name="Op den Camp H."/>
            <person name="Overmann J."/>
            <person name="Amann R."/>
            <person name="Jetten M.S.M."/>
            <person name="Mascher T."/>
            <person name="Medema M.H."/>
            <person name="Devos D.P."/>
            <person name="Kaster A.-K."/>
            <person name="Ovreas L."/>
            <person name="Rohde M."/>
            <person name="Galperin M.Y."/>
            <person name="Jogler C."/>
        </authorList>
    </citation>
    <scope>NUCLEOTIDE SEQUENCE [LARGE SCALE GENOMIC DNA]</scope>
    <source>
        <strain evidence="3 4">V202</strain>
    </source>
</reference>